<dbReference type="GO" id="GO:0031966">
    <property type="term" value="C:mitochondrial membrane"/>
    <property type="evidence" value="ECO:0007669"/>
    <property type="project" value="UniProtKB-SubCell"/>
</dbReference>
<evidence type="ECO:0000256" key="3">
    <source>
        <dbReference type="ARBA" id="ARBA00022448"/>
    </source>
</evidence>
<organism evidence="15 16">
    <name type="scientific">Dreissena polymorpha</name>
    <name type="common">Zebra mussel</name>
    <name type="synonym">Mytilus polymorpha</name>
    <dbReference type="NCBI Taxonomy" id="45954"/>
    <lineage>
        <taxon>Eukaryota</taxon>
        <taxon>Metazoa</taxon>
        <taxon>Spiralia</taxon>
        <taxon>Lophotrochozoa</taxon>
        <taxon>Mollusca</taxon>
        <taxon>Bivalvia</taxon>
        <taxon>Autobranchia</taxon>
        <taxon>Heteroconchia</taxon>
        <taxon>Euheterodonta</taxon>
        <taxon>Imparidentia</taxon>
        <taxon>Neoheterodontei</taxon>
        <taxon>Myida</taxon>
        <taxon>Dreissenoidea</taxon>
        <taxon>Dreissenidae</taxon>
        <taxon>Dreissena</taxon>
    </lineage>
</organism>
<dbReference type="AlphaFoldDB" id="A0A9D4M857"/>
<keyword evidence="7" id="KW-0496">Mitochondrion</keyword>
<dbReference type="Pfam" id="PF00153">
    <property type="entry name" value="Mito_carr"/>
    <property type="match status" value="3"/>
</dbReference>
<evidence type="ECO:0000256" key="12">
    <source>
        <dbReference type="ARBA" id="ARBA00050799"/>
    </source>
</evidence>
<evidence type="ECO:0000313" key="16">
    <source>
        <dbReference type="Proteomes" id="UP000828390"/>
    </source>
</evidence>
<feature type="repeat" description="Solcar" evidence="13">
    <location>
        <begin position="116"/>
        <end position="202"/>
    </location>
</feature>
<reference evidence="15" key="1">
    <citation type="journal article" date="2019" name="bioRxiv">
        <title>The Genome of the Zebra Mussel, Dreissena polymorpha: A Resource for Invasive Species Research.</title>
        <authorList>
            <person name="McCartney M.A."/>
            <person name="Auch B."/>
            <person name="Kono T."/>
            <person name="Mallez S."/>
            <person name="Zhang Y."/>
            <person name="Obille A."/>
            <person name="Becker A."/>
            <person name="Abrahante J.E."/>
            <person name="Garbe J."/>
            <person name="Badalamenti J.P."/>
            <person name="Herman A."/>
            <person name="Mangelson H."/>
            <person name="Liachko I."/>
            <person name="Sullivan S."/>
            <person name="Sone E.D."/>
            <person name="Koren S."/>
            <person name="Silverstein K.A.T."/>
            <person name="Beckman K.B."/>
            <person name="Gohl D.M."/>
        </authorList>
    </citation>
    <scope>NUCLEOTIDE SEQUENCE</scope>
    <source>
        <strain evidence="15">Duluth1</strain>
        <tissue evidence="15">Whole animal</tissue>
    </source>
</reference>
<dbReference type="PROSITE" id="PS50920">
    <property type="entry name" value="SOLCAR"/>
    <property type="match status" value="3"/>
</dbReference>
<keyword evidence="3 14" id="KW-0813">Transport</keyword>
<comment type="similarity">
    <text evidence="2 14">Belongs to the mitochondrial carrier (TC 2.A.29) family.</text>
</comment>
<keyword evidence="16" id="KW-1185">Reference proteome</keyword>
<evidence type="ECO:0000256" key="7">
    <source>
        <dbReference type="ARBA" id="ARBA00023128"/>
    </source>
</evidence>
<evidence type="ECO:0000256" key="9">
    <source>
        <dbReference type="ARBA" id="ARBA00037549"/>
    </source>
</evidence>
<comment type="caution">
    <text evidence="15">The sequence shown here is derived from an EMBL/GenBank/DDBJ whole genome shotgun (WGS) entry which is preliminary data.</text>
</comment>
<dbReference type="PANTHER" id="PTHR24089">
    <property type="entry name" value="SOLUTE CARRIER FAMILY 25"/>
    <property type="match status" value="1"/>
</dbReference>
<dbReference type="InterPro" id="IPR018108">
    <property type="entry name" value="MCP_transmembrane"/>
</dbReference>
<accession>A0A9D4M857</accession>
<evidence type="ECO:0000256" key="14">
    <source>
        <dbReference type="RuleBase" id="RU000488"/>
    </source>
</evidence>
<evidence type="ECO:0000256" key="5">
    <source>
        <dbReference type="ARBA" id="ARBA00022737"/>
    </source>
</evidence>
<evidence type="ECO:0000256" key="10">
    <source>
        <dbReference type="ARBA" id="ARBA00040836"/>
    </source>
</evidence>
<dbReference type="Proteomes" id="UP000828390">
    <property type="component" value="Unassembled WGS sequence"/>
</dbReference>
<protein>
    <recommendedName>
        <fullName evidence="10">Mitochondrial thiamine pyrophosphate carrier</fullName>
    </recommendedName>
    <alternativeName>
        <fullName evidence="11">Solute carrier family 25 member 19</fullName>
    </alternativeName>
</protein>
<evidence type="ECO:0000256" key="2">
    <source>
        <dbReference type="ARBA" id="ARBA00006375"/>
    </source>
</evidence>
<dbReference type="InterPro" id="IPR002067">
    <property type="entry name" value="MCP"/>
</dbReference>
<reference evidence="15" key="2">
    <citation type="submission" date="2020-11" db="EMBL/GenBank/DDBJ databases">
        <authorList>
            <person name="McCartney M.A."/>
            <person name="Auch B."/>
            <person name="Kono T."/>
            <person name="Mallez S."/>
            <person name="Becker A."/>
            <person name="Gohl D.M."/>
            <person name="Silverstein K.A.T."/>
            <person name="Koren S."/>
            <person name="Bechman K.B."/>
            <person name="Herman A."/>
            <person name="Abrahante J.E."/>
            <person name="Garbe J."/>
        </authorList>
    </citation>
    <scope>NUCLEOTIDE SEQUENCE</scope>
    <source>
        <strain evidence="15">Duluth1</strain>
        <tissue evidence="15">Whole animal</tissue>
    </source>
</reference>
<evidence type="ECO:0000256" key="8">
    <source>
        <dbReference type="ARBA" id="ARBA00023136"/>
    </source>
</evidence>
<evidence type="ECO:0000256" key="11">
    <source>
        <dbReference type="ARBA" id="ARBA00041879"/>
    </source>
</evidence>
<evidence type="ECO:0000313" key="15">
    <source>
        <dbReference type="EMBL" id="KAH3871928.1"/>
    </source>
</evidence>
<gene>
    <name evidence="15" type="ORF">DPMN_035143</name>
</gene>
<dbReference type="Gene3D" id="1.50.40.10">
    <property type="entry name" value="Mitochondrial carrier domain"/>
    <property type="match status" value="1"/>
</dbReference>
<evidence type="ECO:0000256" key="6">
    <source>
        <dbReference type="ARBA" id="ARBA00022989"/>
    </source>
</evidence>
<sequence length="314" mass="34723">MVGYNPELKINKADQAKAGAISNVIARAVTQPFDVLKIRFQLQLEPISAGSSSSKYQSLLQAVKCMVREEGPRALWKGHLPAQCLSVSFGVVEFVCFENITKHVWFHLPHELSTTYKPLTHAVSGGMSSCLATVVVQPIDIIRTRLVAQGEPKVYRSMYHAAESIIRLEGVRGFYKGLIPACIGVAPQMGLQFGFYALLQRVWNTALNLPYEHHPGGVESFICGSGSGFISKLLIYPMDLTKKRLQVQGFEDARKRFGAVHQYRGLAHCLSSTLQHEGVRGLYKGLAPSLLKAVFATGTIFCVYDQVCFFLANR</sequence>
<dbReference type="EMBL" id="JAIWYP010000002">
    <property type="protein sequence ID" value="KAH3871928.1"/>
    <property type="molecule type" value="Genomic_DNA"/>
</dbReference>
<keyword evidence="4 13" id="KW-0812">Transmembrane</keyword>
<feature type="repeat" description="Solcar" evidence="13">
    <location>
        <begin position="215"/>
        <end position="310"/>
    </location>
</feature>
<evidence type="ECO:0000256" key="1">
    <source>
        <dbReference type="ARBA" id="ARBA00004225"/>
    </source>
</evidence>
<evidence type="ECO:0000256" key="4">
    <source>
        <dbReference type="ARBA" id="ARBA00022692"/>
    </source>
</evidence>
<dbReference type="GO" id="GO:0090422">
    <property type="term" value="F:thiamine pyrophosphate transmembrane transporter activity"/>
    <property type="evidence" value="ECO:0007669"/>
    <property type="project" value="UniProtKB-ARBA"/>
</dbReference>
<keyword evidence="5" id="KW-0677">Repeat</keyword>
<comment type="subcellular location">
    <subcellularLocation>
        <location evidence="1">Mitochondrion membrane</location>
        <topology evidence="1">Multi-pass membrane protein</topology>
    </subcellularLocation>
</comment>
<dbReference type="PRINTS" id="PR00926">
    <property type="entry name" value="MITOCARRIER"/>
</dbReference>
<proteinExistence type="inferred from homology"/>
<comment type="catalytic activity">
    <reaction evidence="12">
        <text>thiamine phosphate(out) + thiamine diphosphate(in) = thiamine phosphate(in) + thiamine diphosphate(out)</text>
        <dbReference type="Rhea" id="RHEA:73383"/>
        <dbReference type="ChEBI" id="CHEBI:37575"/>
        <dbReference type="ChEBI" id="CHEBI:58937"/>
    </reaction>
</comment>
<dbReference type="OrthoDB" id="18574at2759"/>
<dbReference type="SUPFAM" id="SSF103506">
    <property type="entry name" value="Mitochondrial carrier"/>
    <property type="match status" value="1"/>
</dbReference>
<feature type="repeat" description="Solcar" evidence="13">
    <location>
        <begin position="10"/>
        <end position="103"/>
    </location>
</feature>
<dbReference type="InterPro" id="IPR023395">
    <property type="entry name" value="MCP_dom_sf"/>
</dbReference>
<keyword evidence="6" id="KW-1133">Transmembrane helix</keyword>
<evidence type="ECO:0000256" key="13">
    <source>
        <dbReference type="PROSITE-ProRule" id="PRU00282"/>
    </source>
</evidence>
<dbReference type="FunFam" id="1.50.40.10:FF:000011">
    <property type="entry name" value="Mitochondrial thiamine pyrophosphate carrier 1"/>
    <property type="match status" value="1"/>
</dbReference>
<keyword evidence="8 13" id="KW-0472">Membrane</keyword>
<name>A0A9D4M857_DREPO</name>
<comment type="function">
    <text evidence="9">Mitochondrial transporter mediating uptake of thiamine diphosphate into mitochondria. It is not clear if the antiporter activity is affected by the membrane potential or by the proton electrochemical gradient.</text>
</comment>